<dbReference type="Proteomes" id="UP001524587">
    <property type="component" value="Unassembled WGS sequence"/>
</dbReference>
<organism evidence="1 2">
    <name type="scientific">Endosaccharibacter trunci</name>
    <dbReference type="NCBI Taxonomy" id="2812733"/>
    <lineage>
        <taxon>Bacteria</taxon>
        <taxon>Pseudomonadati</taxon>
        <taxon>Pseudomonadota</taxon>
        <taxon>Alphaproteobacteria</taxon>
        <taxon>Acetobacterales</taxon>
        <taxon>Acetobacteraceae</taxon>
        <taxon>Endosaccharibacter</taxon>
    </lineage>
</organism>
<dbReference type="RefSeq" id="WP_422865121.1">
    <property type="nucleotide sequence ID" value="NZ_JAMSKV010000014.1"/>
</dbReference>
<gene>
    <name evidence="1" type="ORF">NFI95_14400</name>
</gene>
<proteinExistence type="predicted"/>
<dbReference type="InterPro" id="IPR018715">
    <property type="entry name" value="DUF2239"/>
</dbReference>
<name>A0ABT1WBJ9_9PROT</name>
<evidence type="ECO:0000313" key="1">
    <source>
        <dbReference type="EMBL" id="MCQ8279632.1"/>
    </source>
</evidence>
<accession>A0ABT1WBJ9</accession>
<dbReference type="Pfam" id="PF09998">
    <property type="entry name" value="DUF2239"/>
    <property type="match status" value="1"/>
</dbReference>
<dbReference type="EMBL" id="JAMSKV010000014">
    <property type="protein sequence ID" value="MCQ8279632.1"/>
    <property type="molecule type" value="Genomic_DNA"/>
</dbReference>
<reference evidence="1 2" key="1">
    <citation type="submission" date="2022-06" db="EMBL/GenBank/DDBJ databases">
        <title>Endosaccharibacter gen. nov., sp. nov., endophytic bacteria isolated from sugarcane.</title>
        <authorList>
            <person name="Pitiwittayakul N."/>
            <person name="Yukphan P."/>
            <person name="Charoenyingcharoen P."/>
            <person name="Tanasupawat S."/>
        </authorList>
    </citation>
    <scope>NUCLEOTIDE SEQUENCE [LARGE SCALE GENOMIC DNA]</scope>
    <source>
        <strain evidence="1 2">KSS8</strain>
    </source>
</reference>
<keyword evidence="2" id="KW-1185">Reference proteome</keyword>
<evidence type="ECO:0000313" key="2">
    <source>
        <dbReference type="Proteomes" id="UP001524587"/>
    </source>
</evidence>
<protein>
    <submittedName>
        <fullName evidence="1">DUF2239 family protein</fullName>
    </submittedName>
</protein>
<comment type="caution">
    <text evidence="1">The sequence shown here is derived from an EMBL/GenBank/DDBJ whole genome shotgun (WGS) entry which is preliminary data.</text>
</comment>
<sequence>MRSTKVGARMRIEAVAFSEGRRIAQGALDHVAALVRSHQQSRPDQSMLVFDRRTGEVIDLDLRGTPDEVAARYAVRPARSQRGRPALGVVAREITLLPRHWDWLGRQPGGASATLRRLVEAARRSDESAARGRMEAAYRLMAVLSGDRPGFEEASRLLFAGDRERFAVQIAAWPVDIVDEILRVLDDTAGEGSFGSEGNP</sequence>